<dbReference type="Proteomes" id="UP000553034">
    <property type="component" value="Unassembled WGS sequence"/>
</dbReference>
<evidence type="ECO:0000256" key="3">
    <source>
        <dbReference type="ARBA" id="ARBA00023163"/>
    </source>
</evidence>
<dbReference type="InterPro" id="IPR019888">
    <property type="entry name" value="Tscrpt_reg_AsnC-like"/>
</dbReference>
<dbReference type="InterPro" id="IPR036388">
    <property type="entry name" value="WH-like_DNA-bd_sf"/>
</dbReference>
<dbReference type="SMART" id="SM00344">
    <property type="entry name" value="HTH_ASNC"/>
    <property type="match status" value="1"/>
</dbReference>
<dbReference type="AlphaFoldDB" id="A0A840EI34"/>
<dbReference type="GO" id="GO:0043200">
    <property type="term" value="P:response to amino acid"/>
    <property type="evidence" value="ECO:0007669"/>
    <property type="project" value="TreeGrafter"/>
</dbReference>
<dbReference type="GO" id="GO:0005829">
    <property type="term" value="C:cytosol"/>
    <property type="evidence" value="ECO:0007669"/>
    <property type="project" value="TreeGrafter"/>
</dbReference>
<dbReference type="InterPro" id="IPR000485">
    <property type="entry name" value="AsnC-type_HTH_dom"/>
</dbReference>
<dbReference type="PRINTS" id="PR00033">
    <property type="entry name" value="HTHASNC"/>
</dbReference>
<dbReference type="InterPro" id="IPR036390">
    <property type="entry name" value="WH_DNA-bd_sf"/>
</dbReference>
<dbReference type="GO" id="GO:0006355">
    <property type="term" value="P:regulation of DNA-templated transcription"/>
    <property type="evidence" value="ECO:0007669"/>
    <property type="project" value="UniProtKB-ARBA"/>
</dbReference>
<dbReference type="PROSITE" id="PS50956">
    <property type="entry name" value="HTH_ASNC_2"/>
    <property type="match status" value="1"/>
</dbReference>
<dbReference type="EMBL" id="JACIFO010000001">
    <property type="protein sequence ID" value="MBB4118069.1"/>
    <property type="molecule type" value="Genomic_DNA"/>
</dbReference>
<sequence>MSLDKIDKEILNFLQDDAKITTKALSNHLQLSLTAIHERIKKMERNGVIKKYVALVNPQKAEKDFKVLCHVKLILHKKQNIQKFEREIAKLDEVLECMHVSGDYDYILKVQVKDMLSYREFVLHKLTTIEPVGSTQSTFIIDDVKHSTRLKF</sequence>
<dbReference type="SUPFAM" id="SSF46785">
    <property type="entry name" value="Winged helix' DNA-binding domain"/>
    <property type="match status" value="1"/>
</dbReference>
<evidence type="ECO:0000256" key="1">
    <source>
        <dbReference type="ARBA" id="ARBA00023015"/>
    </source>
</evidence>
<dbReference type="CDD" id="cd00090">
    <property type="entry name" value="HTH_ARSR"/>
    <property type="match status" value="1"/>
</dbReference>
<evidence type="ECO:0000256" key="2">
    <source>
        <dbReference type="ARBA" id="ARBA00023125"/>
    </source>
</evidence>
<dbReference type="Gene3D" id="1.10.10.10">
    <property type="entry name" value="Winged helix-like DNA-binding domain superfamily/Winged helix DNA-binding domain"/>
    <property type="match status" value="1"/>
</dbReference>
<comment type="caution">
    <text evidence="5">The sequence shown here is derived from an EMBL/GenBank/DDBJ whole genome shotgun (WGS) entry which is preliminary data.</text>
</comment>
<reference evidence="5 6" key="1">
    <citation type="submission" date="2020-08" db="EMBL/GenBank/DDBJ databases">
        <title>Genomic Encyclopedia of Type Strains, Phase IV (KMG-IV): sequencing the most valuable type-strain genomes for metagenomic binning, comparative biology and taxonomic classification.</title>
        <authorList>
            <person name="Goeker M."/>
        </authorList>
    </citation>
    <scope>NUCLEOTIDE SEQUENCE [LARGE SCALE GENOMIC DNA]</scope>
    <source>
        <strain evidence="5 6">DSM 29568</strain>
    </source>
</reference>
<evidence type="ECO:0000313" key="5">
    <source>
        <dbReference type="EMBL" id="MBB4118069.1"/>
    </source>
</evidence>
<dbReference type="RefSeq" id="WP_183475706.1">
    <property type="nucleotide sequence ID" value="NZ_JACIFO010000001.1"/>
</dbReference>
<dbReference type="InterPro" id="IPR011991">
    <property type="entry name" value="ArsR-like_HTH"/>
</dbReference>
<keyword evidence="1" id="KW-0805">Transcription regulation</keyword>
<keyword evidence="2" id="KW-0238">DNA-binding</keyword>
<keyword evidence="3" id="KW-0804">Transcription</keyword>
<dbReference type="Pfam" id="PF13412">
    <property type="entry name" value="HTH_24"/>
    <property type="match status" value="1"/>
</dbReference>
<accession>A0A840EI34</accession>
<evidence type="ECO:0000313" key="6">
    <source>
        <dbReference type="Proteomes" id="UP000553034"/>
    </source>
</evidence>
<dbReference type="Pfam" id="PF01037">
    <property type="entry name" value="AsnC_trans_reg"/>
    <property type="match status" value="1"/>
</dbReference>
<evidence type="ECO:0000259" key="4">
    <source>
        <dbReference type="PROSITE" id="PS50956"/>
    </source>
</evidence>
<dbReference type="Gene3D" id="3.30.70.920">
    <property type="match status" value="1"/>
</dbReference>
<dbReference type="SUPFAM" id="SSF54909">
    <property type="entry name" value="Dimeric alpha+beta barrel"/>
    <property type="match status" value="1"/>
</dbReference>
<dbReference type="GO" id="GO:0043565">
    <property type="term" value="F:sequence-specific DNA binding"/>
    <property type="evidence" value="ECO:0007669"/>
    <property type="project" value="InterPro"/>
</dbReference>
<dbReference type="PANTHER" id="PTHR30154">
    <property type="entry name" value="LEUCINE-RESPONSIVE REGULATORY PROTEIN"/>
    <property type="match status" value="1"/>
</dbReference>
<dbReference type="PANTHER" id="PTHR30154:SF34">
    <property type="entry name" value="TRANSCRIPTIONAL REGULATOR AZLB"/>
    <property type="match status" value="1"/>
</dbReference>
<keyword evidence="6" id="KW-1185">Reference proteome</keyword>
<dbReference type="InterPro" id="IPR019887">
    <property type="entry name" value="Tscrpt_reg_AsnC/Lrp_C"/>
</dbReference>
<name>A0A840EI34_9FLAO</name>
<gene>
    <name evidence="5" type="ORF">GGR32_000341</name>
</gene>
<organism evidence="5 6">
    <name type="scientific">Mesonia hippocampi</name>
    <dbReference type="NCBI Taxonomy" id="1628250"/>
    <lineage>
        <taxon>Bacteria</taxon>
        <taxon>Pseudomonadati</taxon>
        <taxon>Bacteroidota</taxon>
        <taxon>Flavobacteriia</taxon>
        <taxon>Flavobacteriales</taxon>
        <taxon>Flavobacteriaceae</taxon>
        <taxon>Mesonia</taxon>
    </lineage>
</organism>
<proteinExistence type="predicted"/>
<feature type="domain" description="HTH asnC-type" evidence="4">
    <location>
        <begin position="3"/>
        <end position="66"/>
    </location>
</feature>
<protein>
    <submittedName>
        <fullName evidence="5">Lrp/AsnC family leucine-responsive transcriptional regulator</fullName>
    </submittedName>
</protein>
<dbReference type="InterPro" id="IPR011008">
    <property type="entry name" value="Dimeric_a/b-barrel"/>
</dbReference>